<dbReference type="GO" id="GO:0007283">
    <property type="term" value="P:spermatogenesis"/>
    <property type="evidence" value="ECO:0007669"/>
    <property type="project" value="TreeGrafter"/>
</dbReference>
<dbReference type="PANTHER" id="PTHR18881:SF2">
    <property type="entry name" value="POLYAMINE-MODULATED FACTOR 1-BINDING PROTEIN 1"/>
    <property type="match status" value="1"/>
</dbReference>
<protein>
    <submittedName>
        <fullName evidence="3">Uncharacterized protein</fullName>
    </submittedName>
</protein>
<dbReference type="PANTHER" id="PTHR18881">
    <property type="entry name" value="POLYAMINE-MODULATED FACTOR 1-BINDING PROTEIN 1-RELATED"/>
    <property type="match status" value="1"/>
</dbReference>
<keyword evidence="4" id="KW-1185">Reference proteome</keyword>
<gene>
    <name evidence="3" type="ORF">EVOR1521_LOCUS29558</name>
</gene>
<evidence type="ECO:0000313" key="4">
    <source>
        <dbReference type="Proteomes" id="UP001178507"/>
    </source>
</evidence>
<dbReference type="InterPro" id="IPR037391">
    <property type="entry name" value="PMF1-bd"/>
</dbReference>
<sequence>MAPSELSSGGTRVLELGFNHLDDKTRGALEAFEKAIRPVGLAASAGDSGEKVRARAKELLDKDCRGLVSAGEALLNSVGKVGECPMMVLVQKLPRLLARQALMIALSNVMPELLDGESRRMQVDELQKRQLSSTTRYLQELGTVRSHLRNVTAAENHTSQAAGESGKGSFASTVTSMRQAATVTTALTSALKKTRGGDSSRRPSISEKEADILETQVSTDDDHELRPSMSITSNPSMRKGRRSLTVSGAAAAALAAKRTARQPSVDGGIAPDVGSEFGDVHHYMWDAVEHLDKGLQVIVCKVIAEKMQCFKTQKEATVLAELSALCRRMESFLQGTSVEDQEKQMQEAQAKLEAKDAEILRLCERLQQSMEQAAEKEGSMLKTLEQQERVRHSIQRELVEAQANLRTFQQKYQELSQELAQAKEAEAAAQKERSQLQRARVQLLRPGGKTDPTHPNLQDFFHKFLPGLSQHLVKELRDPSVNQHFTPIIEHLQREWAADLEKHEKMASRLKVAEKELAQASSHLQELETRSAEFKEAAEGQILALRQRAERAEQDMVQLQSGVLDKIHKAPAFVSLREEYEILKCELEESTKQLEVLRTALSRKDEDKAHLQGLLEEKEAQVLKLQEEVQEVAGSQLHPSKVAQLCAELKQVKHECQALTNSNNFLRSAVETLQQKLAEQMEGHDHEEAALIRETCSRSVFSRLYEDAVSRDTSLTPRLRHAESWAGGTENGGVQRPHSAGVLGKRRRKVDPPRSRSAPSMLRQLIMENASNLRKTLDEPLFAHDIRLPISPLSPASRRTFPVRSSPSDVPYCGSITPVSHDFAELSSVAAEVVSVVGSRRTMRRLNTAHSRPPSAKSWRTPRSAASGSDPRRFAPSRFGSSSPLGTSPRTSAADNAKTADKGSSAAEGKTPGSRSSSPPEKPGSNSPRAVPMRGIMDPNDTEEEVPVPRHRALPQVKPRSSSTSPQPIRERTLIKPPPPTYPRAVPRMAQTLLPTVRPKSARPPPLVVPFLTSSPARPNSCA</sequence>
<feature type="region of interest" description="Disordered" evidence="2">
    <location>
        <begin position="844"/>
        <end position="1023"/>
    </location>
</feature>
<feature type="coiled-coil region" evidence="1">
    <location>
        <begin position="503"/>
        <end position="676"/>
    </location>
</feature>
<accession>A0AA36JKN7</accession>
<evidence type="ECO:0000256" key="2">
    <source>
        <dbReference type="SAM" id="MobiDB-lite"/>
    </source>
</evidence>
<reference evidence="3" key="1">
    <citation type="submission" date="2023-08" db="EMBL/GenBank/DDBJ databases">
        <authorList>
            <person name="Chen Y."/>
            <person name="Shah S."/>
            <person name="Dougan E. K."/>
            <person name="Thang M."/>
            <person name="Chan C."/>
        </authorList>
    </citation>
    <scope>NUCLEOTIDE SEQUENCE</scope>
</reference>
<feature type="compositionally biased region" description="Basic and acidic residues" evidence="2">
    <location>
        <begin position="195"/>
        <end position="211"/>
    </location>
</feature>
<organism evidence="3 4">
    <name type="scientific">Effrenium voratum</name>
    <dbReference type="NCBI Taxonomy" id="2562239"/>
    <lineage>
        <taxon>Eukaryota</taxon>
        <taxon>Sar</taxon>
        <taxon>Alveolata</taxon>
        <taxon>Dinophyceae</taxon>
        <taxon>Suessiales</taxon>
        <taxon>Symbiodiniaceae</taxon>
        <taxon>Effrenium</taxon>
    </lineage>
</organism>
<dbReference type="Proteomes" id="UP001178507">
    <property type="component" value="Unassembled WGS sequence"/>
</dbReference>
<name>A0AA36JKN7_9DINO</name>
<proteinExistence type="predicted"/>
<feature type="compositionally biased region" description="Polar residues" evidence="2">
    <location>
        <begin position="879"/>
        <end position="894"/>
    </location>
</feature>
<dbReference type="EMBL" id="CAUJNA010003700">
    <property type="protein sequence ID" value="CAJ1407987.1"/>
    <property type="molecule type" value="Genomic_DNA"/>
</dbReference>
<feature type="coiled-coil region" evidence="1">
    <location>
        <begin position="338"/>
        <end position="442"/>
    </location>
</feature>
<evidence type="ECO:0000256" key="1">
    <source>
        <dbReference type="SAM" id="Coils"/>
    </source>
</evidence>
<dbReference type="AlphaFoldDB" id="A0AA36JKN7"/>
<feature type="region of interest" description="Disordered" evidence="2">
    <location>
        <begin position="725"/>
        <end position="759"/>
    </location>
</feature>
<feature type="compositionally biased region" description="Polar residues" evidence="2">
    <location>
        <begin position="913"/>
        <end position="928"/>
    </location>
</feature>
<feature type="compositionally biased region" description="Polar residues" evidence="2">
    <location>
        <begin position="1012"/>
        <end position="1023"/>
    </location>
</feature>
<comment type="caution">
    <text evidence="3">The sequence shown here is derived from an EMBL/GenBank/DDBJ whole genome shotgun (WGS) entry which is preliminary data.</text>
</comment>
<feature type="region of interest" description="Disordered" evidence="2">
    <location>
        <begin position="190"/>
        <end position="241"/>
    </location>
</feature>
<evidence type="ECO:0000313" key="3">
    <source>
        <dbReference type="EMBL" id="CAJ1407987.1"/>
    </source>
</evidence>
<keyword evidence="1" id="KW-0175">Coiled coil</keyword>